<evidence type="ECO:0000313" key="6">
    <source>
        <dbReference type="Proteomes" id="UP001208570"/>
    </source>
</evidence>
<feature type="coiled-coil region" evidence="2">
    <location>
        <begin position="137"/>
        <end position="164"/>
    </location>
</feature>
<dbReference type="PANTHER" id="PTHR31915:SF6">
    <property type="entry name" value="SKICH DOMAIN-CONTAINING PROTEIN"/>
    <property type="match status" value="1"/>
</dbReference>
<accession>A0AAD9JWZ6</accession>
<dbReference type="Pfam" id="PF17751">
    <property type="entry name" value="SKICH"/>
    <property type="match status" value="1"/>
</dbReference>
<feature type="coiled-coil region" evidence="2">
    <location>
        <begin position="197"/>
        <end position="350"/>
    </location>
</feature>
<dbReference type="AlphaFoldDB" id="A0AAD9JWZ6"/>
<dbReference type="Proteomes" id="UP001208570">
    <property type="component" value="Unassembled WGS sequence"/>
</dbReference>
<evidence type="ECO:0000259" key="4">
    <source>
        <dbReference type="Pfam" id="PF17751"/>
    </source>
</evidence>
<proteinExistence type="predicted"/>
<dbReference type="SUPFAM" id="SSF90257">
    <property type="entry name" value="Myosin rod fragments"/>
    <property type="match status" value="1"/>
</dbReference>
<dbReference type="InterPro" id="IPR051002">
    <property type="entry name" value="UBA_autophagy_assoc_protein"/>
</dbReference>
<keyword evidence="6" id="KW-1185">Reference proteome</keyword>
<gene>
    <name evidence="5" type="ORF">LSH36_141g01027</name>
</gene>
<dbReference type="Gene3D" id="2.60.40.2840">
    <property type="match status" value="1"/>
</dbReference>
<feature type="compositionally biased region" description="Polar residues" evidence="3">
    <location>
        <begin position="692"/>
        <end position="701"/>
    </location>
</feature>
<name>A0AAD9JWZ6_9ANNE</name>
<dbReference type="PANTHER" id="PTHR31915">
    <property type="entry name" value="SKICH DOMAIN-CONTAINING PROTEIN"/>
    <property type="match status" value="1"/>
</dbReference>
<sequence length="761" mass="87330">MADEFIQVELSTPTSDYALVIFNNTLETYPTDRNIECSYTITSVLEPSTHDWIGIYKVGWRSTSEYHCFDWSRLPADYNKASSLPQDNGEFYQFCYVTGKGHVRGASTPFQFRKVGSDEYVEVEDEDDDILVIKTKTAMLEDKLSKVEQEKEELSKVISESLEDQKNANTEMVLLHNSMKEKIATLNQEKDSCVKRLDDSDEYINSLQQKIKMLVNEKDALIGRNRTLEEEKELFNKHFASSEDRIKGYTSELDDLRQKLRQQEETSADLRKQIQTLQDQLGDVEDKLKKQIQISEDDKMTIGELTEKLHNCEDKLAAAEKCKELLNEEVKSLKQTLDKLSKDLEKSTSECHNYKTIVNKQKERFHIYTEKMDSLQKALNAKEEATIGEYRKLKEMNWEQETREKKESETVKDKMIDDMKERLRLGQEQYKERVIECKHLQKELKKALNSVVINMVMSCDLPVINWGHSSGAMEEKEKRSCIEKHCFIEMQKKDEEIEHLTQTLEEVKQTSLSREYELQSTIDGLTAEVNQLKSDTHPTLVSLPANPYGPYLPLNHPTRINICRVQVQPYYPSQMAPRFVPLFPTLSPAPPIPPRMREFSASQPSIIPNSVLSQAADIRGADAMPTSTTMLNDLDAPIPHLPPPLTPEKSPEAKTAELRAITEGTQELQMDDEEERFHDAEEDPNRAGTMTPAATPSMTQSTSLATCPFCNMVFSDTAMSDEINEHVECHLERVCPICSETFDRSGKIEDFQSHVDRHFTD</sequence>
<feature type="domain" description="SKICH" evidence="4">
    <location>
        <begin position="20"/>
        <end position="112"/>
    </location>
</feature>
<evidence type="ECO:0000256" key="2">
    <source>
        <dbReference type="SAM" id="Coils"/>
    </source>
</evidence>
<dbReference type="Gene3D" id="6.20.250.40">
    <property type="match status" value="1"/>
</dbReference>
<feature type="region of interest" description="Disordered" evidence="3">
    <location>
        <begin position="680"/>
        <end position="701"/>
    </location>
</feature>
<protein>
    <recommendedName>
        <fullName evidence="4">SKICH domain-containing protein</fullName>
    </recommendedName>
</protein>
<evidence type="ECO:0000256" key="1">
    <source>
        <dbReference type="ARBA" id="ARBA00023054"/>
    </source>
</evidence>
<dbReference type="InterPro" id="IPR041611">
    <property type="entry name" value="SKICH"/>
</dbReference>
<dbReference type="Gene3D" id="1.20.5.170">
    <property type="match status" value="1"/>
</dbReference>
<evidence type="ECO:0000256" key="3">
    <source>
        <dbReference type="SAM" id="MobiDB-lite"/>
    </source>
</evidence>
<comment type="caution">
    <text evidence="5">The sequence shown here is derived from an EMBL/GenBank/DDBJ whole genome shotgun (WGS) entry which is preliminary data.</text>
</comment>
<dbReference type="EMBL" id="JAODUP010000141">
    <property type="protein sequence ID" value="KAK2160033.1"/>
    <property type="molecule type" value="Genomic_DNA"/>
</dbReference>
<keyword evidence="1 2" id="KW-0175">Coiled coil</keyword>
<organism evidence="5 6">
    <name type="scientific">Paralvinella palmiformis</name>
    <dbReference type="NCBI Taxonomy" id="53620"/>
    <lineage>
        <taxon>Eukaryota</taxon>
        <taxon>Metazoa</taxon>
        <taxon>Spiralia</taxon>
        <taxon>Lophotrochozoa</taxon>
        <taxon>Annelida</taxon>
        <taxon>Polychaeta</taxon>
        <taxon>Sedentaria</taxon>
        <taxon>Canalipalpata</taxon>
        <taxon>Terebellida</taxon>
        <taxon>Terebelliformia</taxon>
        <taxon>Alvinellidae</taxon>
        <taxon>Paralvinella</taxon>
    </lineage>
</organism>
<reference evidence="5" key="1">
    <citation type="journal article" date="2023" name="Mol. Biol. Evol.">
        <title>Third-Generation Sequencing Reveals the Adaptive Role of the Epigenome in Three Deep-Sea Polychaetes.</title>
        <authorList>
            <person name="Perez M."/>
            <person name="Aroh O."/>
            <person name="Sun Y."/>
            <person name="Lan Y."/>
            <person name="Juniper S.K."/>
            <person name="Young C.R."/>
            <person name="Angers B."/>
            <person name="Qian P.Y."/>
        </authorList>
    </citation>
    <scope>NUCLEOTIDE SEQUENCE</scope>
    <source>
        <strain evidence="5">P08H-3</strain>
    </source>
</reference>
<evidence type="ECO:0000313" key="5">
    <source>
        <dbReference type="EMBL" id="KAK2160033.1"/>
    </source>
</evidence>